<dbReference type="Pfam" id="PF07690">
    <property type="entry name" value="MFS_1"/>
    <property type="match status" value="2"/>
</dbReference>
<reference evidence="9 10" key="1">
    <citation type="journal article" date="2015" name="Antonie Van Leeuwenhoek">
        <title>Lampropedia puyangensis sp. nov., isolated from symptomatic bark of Populus ? euramericana canker and emended description of Lampropedia hyalina (Ehrenberg 1832) Lee et al. 2004.</title>
        <authorList>
            <person name="Li Y."/>
            <person name="Wang T."/>
            <person name="Piao C.G."/>
            <person name="Wang L.F."/>
            <person name="Tian G.Z."/>
            <person name="Zhu T.H."/>
            <person name="Guo M.W."/>
        </authorList>
    </citation>
    <scope>NUCLEOTIDE SEQUENCE [LARGE SCALE GENOMIC DNA]</scope>
    <source>
        <strain evidence="9 10">2-bin</strain>
    </source>
</reference>
<feature type="domain" description="Major facilitator superfamily (MFS) profile" evidence="8">
    <location>
        <begin position="1"/>
        <end position="399"/>
    </location>
</feature>
<feature type="transmembrane region" description="Helical" evidence="7">
    <location>
        <begin position="311"/>
        <end position="332"/>
    </location>
</feature>
<evidence type="ECO:0000256" key="6">
    <source>
        <dbReference type="ARBA" id="ARBA00023136"/>
    </source>
</evidence>
<dbReference type="GO" id="GO:0005886">
    <property type="term" value="C:plasma membrane"/>
    <property type="evidence" value="ECO:0007669"/>
    <property type="project" value="UniProtKB-SubCell"/>
</dbReference>
<dbReference type="PANTHER" id="PTHR43414:SF1">
    <property type="entry name" value="PEPTIDE PERMEASE"/>
    <property type="match status" value="1"/>
</dbReference>
<evidence type="ECO:0000256" key="3">
    <source>
        <dbReference type="ARBA" id="ARBA00022475"/>
    </source>
</evidence>
<evidence type="ECO:0000256" key="4">
    <source>
        <dbReference type="ARBA" id="ARBA00022692"/>
    </source>
</evidence>
<feature type="transmembrane region" description="Helical" evidence="7">
    <location>
        <begin position="376"/>
        <end position="395"/>
    </location>
</feature>
<proteinExistence type="predicted"/>
<evidence type="ECO:0000313" key="9">
    <source>
        <dbReference type="EMBL" id="THU05072.1"/>
    </source>
</evidence>
<keyword evidence="10" id="KW-1185">Reference proteome</keyword>
<dbReference type="Gene3D" id="1.20.1250.20">
    <property type="entry name" value="MFS general substrate transporter like domains"/>
    <property type="match status" value="1"/>
</dbReference>
<dbReference type="EMBL" id="STFG01000001">
    <property type="protein sequence ID" value="THU05072.1"/>
    <property type="molecule type" value="Genomic_DNA"/>
</dbReference>
<feature type="transmembrane region" description="Helical" evidence="7">
    <location>
        <begin position="164"/>
        <end position="185"/>
    </location>
</feature>
<evidence type="ECO:0000256" key="1">
    <source>
        <dbReference type="ARBA" id="ARBA00004651"/>
    </source>
</evidence>
<evidence type="ECO:0000256" key="7">
    <source>
        <dbReference type="SAM" id="Phobius"/>
    </source>
</evidence>
<comment type="subcellular location">
    <subcellularLocation>
        <location evidence="1">Cell membrane</location>
        <topology evidence="1">Multi-pass membrane protein</topology>
    </subcellularLocation>
</comment>
<keyword evidence="4 7" id="KW-0812">Transmembrane</keyword>
<accession>A0A4S8FGU0</accession>
<sequence length="401" mass="42683">MLIAIQWISMGAMELSNPFWPLVLQEMMGDVSSDPAGRFPASWSALASTGVYVLPMLGMAMSSVWWGRLGDRCGHRWMMVRALLGLGLSQLGLAMAASPSEVLVWRFVQGLLAGFIAPAQAYGAQLLQGQRPHLLFAALQMATNLGSVAGALLGGLLWQWLPFASLNALAAVLCAFCAWAVIHLLPRQTPHPARSPALQTHESIPGNPDQSKSAHHVLPCVMAALGLLVLARLLMQMPWSLYTHGILQMTSPQIGMAYSLMAAGFCCAALGWAHWAQRLSPANTLGLQIALIVGLACLACAIASVRSVWLFWATQLAMGALLAGTTPVLTAWISRQCSDDQRGQVLGCSQSISQWCSAVGVCAGGALVHGGWLSSIYLWMGGAFALAALPLTVAYTQIRRG</sequence>
<feature type="transmembrane region" description="Helical" evidence="7">
    <location>
        <begin position="103"/>
        <end position="122"/>
    </location>
</feature>
<name>A0A4S8FGU0_9BURK</name>
<feature type="transmembrane region" description="Helical" evidence="7">
    <location>
        <begin position="352"/>
        <end position="370"/>
    </location>
</feature>
<organism evidence="9 10">
    <name type="scientific">Lampropedia puyangensis</name>
    <dbReference type="NCBI Taxonomy" id="1330072"/>
    <lineage>
        <taxon>Bacteria</taxon>
        <taxon>Pseudomonadati</taxon>
        <taxon>Pseudomonadota</taxon>
        <taxon>Betaproteobacteria</taxon>
        <taxon>Burkholderiales</taxon>
        <taxon>Comamonadaceae</taxon>
        <taxon>Lampropedia</taxon>
    </lineage>
</organism>
<feature type="transmembrane region" description="Helical" evidence="7">
    <location>
        <begin position="285"/>
        <end position="305"/>
    </location>
</feature>
<keyword evidence="3" id="KW-1003">Cell membrane</keyword>
<keyword evidence="5 7" id="KW-1133">Transmembrane helix</keyword>
<feature type="transmembrane region" description="Helical" evidence="7">
    <location>
        <begin position="78"/>
        <end position="97"/>
    </location>
</feature>
<keyword evidence="2" id="KW-0813">Transport</keyword>
<keyword evidence="6 7" id="KW-0472">Membrane</keyword>
<dbReference type="OrthoDB" id="65739at2"/>
<evidence type="ECO:0000256" key="2">
    <source>
        <dbReference type="ARBA" id="ARBA00022448"/>
    </source>
</evidence>
<dbReference type="AlphaFoldDB" id="A0A4S8FGU0"/>
<dbReference type="Proteomes" id="UP000308917">
    <property type="component" value="Unassembled WGS sequence"/>
</dbReference>
<protein>
    <submittedName>
        <fullName evidence="9">MFS transporter</fullName>
    </submittedName>
</protein>
<evidence type="ECO:0000259" key="8">
    <source>
        <dbReference type="PROSITE" id="PS50850"/>
    </source>
</evidence>
<comment type="caution">
    <text evidence="9">The sequence shown here is derived from an EMBL/GenBank/DDBJ whole genome shotgun (WGS) entry which is preliminary data.</text>
</comment>
<dbReference type="PROSITE" id="PS50850">
    <property type="entry name" value="MFS"/>
    <property type="match status" value="1"/>
</dbReference>
<dbReference type="InterPro" id="IPR011701">
    <property type="entry name" value="MFS"/>
</dbReference>
<evidence type="ECO:0000313" key="10">
    <source>
        <dbReference type="Proteomes" id="UP000308917"/>
    </source>
</evidence>
<feature type="transmembrane region" description="Helical" evidence="7">
    <location>
        <begin position="43"/>
        <end position="66"/>
    </location>
</feature>
<dbReference type="PANTHER" id="PTHR43414">
    <property type="entry name" value="MULTIDRUG RESISTANCE PROTEIN MDTG"/>
    <property type="match status" value="1"/>
</dbReference>
<feature type="transmembrane region" description="Helical" evidence="7">
    <location>
        <begin position="134"/>
        <end position="158"/>
    </location>
</feature>
<gene>
    <name evidence="9" type="ORF">E9531_00520</name>
</gene>
<dbReference type="SUPFAM" id="SSF103473">
    <property type="entry name" value="MFS general substrate transporter"/>
    <property type="match status" value="1"/>
</dbReference>
<dbReference type="InterPro" id="IPR020846">
    <property type="entry name" value="MFS_dom"/>
</dbReference>
<dbReference type="InterPro" id="IPR036259">
    <property type="entry name" value="MFS_trans_sf"/>
</dbReference>
<dbReference type="GO" id="GO:0022857">
    <property type="term" value="F:transmembrane transporter activity"/>
    <property type="evidence" value="ECO:0007669"/>
    <property type="project" value="InterPro"/>
</dbReference>
<evidence type="ECO:0000256" key="5">
    <source>
        <dbReference type="ARBA" id="ARBA00022989"/>
    </source>
</evidence>
<dbReference type="RefSeq" id="WP_136571784.1">
    <property type="nucleotide sequence ID" value="NZ_STFG01000001.1"/>
</dbReference>
<feature type="transmembrane region" description="Helical" evidence="7">
    <location>
        <begin position="217"/>
        <end position="235"/>
    </location>
</feature>
<feature type="transmembrane region" description="Helical" evidence="7">
    <location>
        <begin position="255"/>
        <end position="273"/>
    </location>
</feature>